<protein>
    <submittedName>
        <fullName evidence="1 2">Uncharacterized protein</fullName>
    </submittedName>
</protein>
<reference evidence="1 3" key="2">
    <citation type="journal article" date="2014" name="BMC Genomics">
        <title>An improved genome release (version Mt4.0) for the model legume Medicago truncatula.</title>
        <authorList>
            <person name="Tang H."/>
            <person name="Krishnakumar V."/>
            <person name="Bidwell S."/>
            <person name="Rosen B."/>
            <person name="Chan A."/>
            <person name="Zhou S."/>
            <person name="Gentzbittel L."/>
            <person name="Childs K.L."/>
            <person name="Yandell M."/>
            <person name="Gundlach H."/>
            <person name="Mayer K.F."/>
            <person name="Schwartz D.C."/>
            <person name="Town C.D."/>
        </authorList>
    </citation>
    <scope>GENOME REANNOTATION</scope>
    <source>
        <strain evidence="1">A17</strain>
        <strain evidence="2 3">cv. Jemalong A17</strain>
    </source>
</reference>
<evidence type="ECO:0000313" key="3">
    <source>
        <dbReference type="Proteomes" id="UP000002051"/>
    </source>
</evidence>
<keyword evidence="3" id="KW-1185">Reference proteome</keyword>
<evidence type="ECO:0000313" key="2">
    <source>
        <dbReference type="EnsemblPlants" id="KEH34042"/>
    </source>
</evidence>
<name>A0A072UWQ5_MEDTR</name>
<reference evidence="1 3" key="1">
    <citation type="journal article" date="2011" name="Nature">
        <title>The Medicago genome provides insight into the evolution of rhizobial symbioses.</title>
        <authorList>
            <person name="Young N.D."/>
            <person name="Debelle F."/>
            <person name="Oldroyd G.E."/>
            <person name="Geurts R."/>
            <person name="Cannon S.B."/>
            <person name="Udvardi M.K."/>
            <person name="Benedito V.A."/>
            <person name="Mayer K.F."/>
            <person name="Gouzy J."/>
            <person name="Schoof H."/>
            <person name="Van de Peer Y."/>
            <person name="Proost S."/>
            <person name="Cook D.R."/>
            <person name="Meyers B.C."/>
            <person name="Spannagl M."/>
            <person name="Cheung F."/>
            <person name="De Mita S."/>
            <person name="Krishnakumar V."/>
            <person name="Gundlach H."/>
            <person name="Zhou S."/>
            <person name="Mudge J."/>
            <person name="Bharti A.K."/>
            <person name="Murray J.D."/>
            <person name="Naoumkina M.A."/>
            <person name="Rosen B."/>
            <person name="Silverstein K.A."/>
            <person name="Tang H."/>
            <person name="Rombauts S."/>
            <person name="Zhao P.X."/>
            <person name="Zhou P."/>
            <person name="Barbe V."/>
            <person name="Bardou P."/>
            <person name="Bechner M."/>
            <person name="Bellec A."/>
            <person name="Berger A."/>
            <person name="Berges H."/>
            <person name="Bidwell S."/>
            <person name="Bisseling T."/>
            <person name="Choisne N."/>
            <person name="Couloux A."/>
            <person name="Denny R."/>
            <person name="Deshpande S."/>
            <person name="Dai X."/>
            <person name="Doyle J.J."/>
            <person name="Dudez A.M."/>
            <person name="Farmer A.D."/>
            <person name="Fouteau S."/>
            <person name="Franken C."/>
            <person name="Gibelin C."/>
            <person name="Gish J."/>
            <person name="Goldstein S."/>
            <person name="Gonzalez A.J."/>
            <person name="Green P.J."/>
            <person name="Hallab A."/>
            <person name="Hartog M."/>
            <person name="Hua A."/>
            <person name="Humphray S.J."/>
            <person name="Jeong D.H."/>
            <person name="Jing Y."/>
            <person name="Jocker A."/>
            <person name="Kenton S.M."/>
            <person name="Kim D.J."/>
            <person name="Klee K."/>
            <person name="Lai H."/>
            <person name="Lang C."/>
            <person name="Lin S."/>
            <person name="Macmil S.L."/>
            <person name="Magdelenat G."/>
            <person name="Matthews L."/>
            <person name="McCorrison J."/>
            <person name="Monaghan E.L."/>
            <person name="Mun J.H."/>
            <person name="Najar F.Z."/>
            <person name="Nicholson C."/>
            <person name="Noirot C."/>
            <person name="O'Bleness M."/>
            <person name="Paule C.R."/>
            <person name="Poulain J."/>
            <person name="Prion F."/>
            <person name="Qin B."/>
            <person name="Qu C."/>
            <person name="Retzel E.F."/>
            <person name="Riddle C."/>
            <person name="Sallet E."/>
            <person name="Samain S."/>
            <person name="Samson N."/>
            <person name="Sanders I."/>
            <person name="Saurat O."/>
            <person name="Scarpelli C."/>
            <person name="Schiex T."/>
            <person name="Segurens B."/>
            <person name="Severin A.J."/>
            <person name="Sherrier D.J."/>
            <person name="Shi R."/>
            <person name="Sims S."/>
            <person name="Singer S.R."/>
            <person name="Sinharoy S."/>
            <person name="Sterck L."/>
            <person name="Viollet A."/>
            <person name="Wang B.B."/>
            <person name="Wang K."/>
            <person name="Wang M."/>
            <person name="Wang X."/>
            <person name="Warfsmann J."/>
            <person name="Weissenbach J."/>
            <person name="White D.D."/>
            <person name="White J.D."/>
            <person name="Wiley G.B."/>
            <person name="Wincker P."/>
            <person name="Xing Y."/>
            <person name="Yang L."/>
            <person name="Yao Z."/>
            <person name="Ying F."/>
            <person name="Zhai J."/>
            <person name="Zhou L."/>
            <person name="Zuber A."/>
            <person name="Denarie J."/>
            <person name="Dixon R.A."/>
            <person name="May G.D."/>
            <person name="Schwartz D.C."/>
            <person name="Rogers J."/>
            <person name="Quetier F."/>
            <person name="Town C.D."/>
            <person name="Roe B.A."/>
        </authorList>
    </citation>
    <scope>NUCLEOTIDE SEQUENCE [LARGE SCALE GENOMIC DNA]</scope>
    <source>
        <strain evidence="1">A17</strain>
        <strain evidence="2 3">cv. Jemalong A17</strain>
    </source>
</reference>
<dbReference type="HOGENOM" id="CLU_1799333_0_0_1"/>
<gene>
    <name evidence="1" type="ordered locus">MTR_3g058590</name>
</gene>
<dbReference type="AlphaFoldDB" id="A0A072UWQ5"/>
<accession>A0A072UWQ5</accession>
<dbReference type="EMBL" id="CM001219">
    <property type="protein sequence ID" value="KEH34042.1"/>
    <property type="molecule type" value="Genomic_DNA"/>
</dbReference>
<reference evidence="2" key="3">
    <citation type="submission" date="2015-04" db="UniProtKB">
        <authorList>
            <consortium name="EnsemblPlants"/>
        </authorList>
    </citation>
    <scope>IDENTIFICATION</scope>
    <source>
        <strain evidence="2">cv. Jemalong A17</strain>
    </source>
</reference>
<sequence>MNDHGRGSSFEKMNGEELDFEIEGVAVIRGEDVGGDIPSVGAVKLWNEGNVGTKPSDLIIWSLLKIRCSEMIGGGRMGKNNSISRSSSSSSMYNDEALNLILQSFFLKPMGSKLFFQYFEGWCCIDLSSCKQLFKLECKDIIKG</sequence>
<organism evidence="1 3">
    <name type="scientific">Medicago truncatula</name>
    <name type="common">Barrel medic</name>
    <name type="synonym">Medicago tribuloides</name>
    <dbReference type="NCBI Taxonomy" id="3880"/>
    <lineage>
        <taxon>Eukaryota</taxon>
        <taxon>Viridiplantae</taxon>
        <taxon>Streptophyta</taxon>
        <taxon>Embryophyta</taxon>
        <taxon>Tracheophyta</taxon>
        <taxon>Spermatophyta</taxon>
        <taxon>Magnoliopsida</taxon>
        <taxon>eudicotyledons</taxon>
        <taxon>Gunneridae</taxon>
        <taxon>Pentapetalae</taxon>
        <taxon>rosids</taxon>
        <taxon>fabids</taxon>
        <taxon>Fabales</taxon>
        <taxon>Fabaceae</taxon>
        <taxon>Papilionoideae</taxon>
        <taxon>50 kb inversion clade</taxon>
        <taxon>NPAAA clade</taxon>
        <taxon>Hologalegina</taxon>
        <taxon>IRL clade</taxon>
        <taxon>Trifolieae</taxon>
        <taxon>Medicago</taxon>
    </lineage>
</organism>
<dbReference type="Proteomes" id="UP000002051">
    <property type="component" value="Chromosome 3"/>
</dbReference>
<dbReference type="EnsemblPlants" id="KEH34042">
    <property type="protein sequence ID" value="KEH34042"/>
    <property type="gene ID" value="MTR_3g058590"/>
</dbReference>
<proteinExistence type="predicted"/>
<evidence type="ECO:0000313" key="1">
    <source>
        <dbReference type="EMBL" id="KEH34042.1"/>
    </source>
</evidence>